<dbReference type="Pfam" id="PF00989">
    <property type="entry name" value="PAS"/>
    <property type="match status" value="2"/>
</dbReference>
<comment type="caution">
    <text evidence="5">The sequence shown here is derived from an EMBL/GenBank/DDBJ whole genome shotgun (WGS) entry which is preliminary data.</text>
</comment>
<dbReference type="SUPFAM" id="SSF55785">
    <property type="entry name" value="PYP-like sensor domain (PAS domain)"/>
    <property type="match status" value="3"/>
</dbReference>
<feature type="domain" description="PAS" evidence="1">
    <location>
        <begin position="12"/>
        <end position="54"/>
    </location>
</feature>
<dbReference type="CDD" id="cd01949">
    <property type="entry name" value="GGDEF"/>
    <property type="match status" value="1"/>
</dbReference>
<dbReference type="InterPro" id="IPR052155">
    <property type="entry name" value="Biofilm_reg_signaling"/>
</dbReference>
<dbReference type="SMART" id="SM00091">
    <property type="entry name" value="PAS"/>
    <property type="match status" value="3"/>
</dbReference>
<evidence type="ECO:0000259" key="4">
    <source>
        <dbReference type="PROSITE" id="PS50887"/>
    </source>
</evidence>
<keyword evidence="6" id="KW-1185">Reference proteome</keyword>
<dbReference type="InterPro" id="IPR029787">
    <property type="entry name" value="Nucleotide_cyclase"/>
</dbReference>
<dbReference type="InterPro" id="IPR035965">
    <property type="entry name" value="PAS-like_dom_sf"/>
</dbReference>
<dbReference type="Gene3D" id="3.30.450.20">
    <property type="entry name" value="PAS domain"/>
    <property type="match status" value="3"/>
</dbReference>
<dbReference type="PROSITE" id="PS50113">
    <property type="entry name" value="PAC"/>
    <property type="match status" value="1"/>
</dbReference>
<dbReference type="SUPFAM" id="SSF55073">
    <property type="entry name" value="Nucleotide cyclase"/>
    <property type="match status" value="1"/>
</dbReference>
<evidence type="ECO:0000259" key="1">
    <source>
        <dbReference type="PROSITE" id="PS50112"/>
    </source>
</evidence>
<dbReference type="NCBIfam" id="TIGR00254">
    <property type="entry name" value="GGDEF"/>
    <property type="match status" value="1"/>
</dbReference>
<dbReference type="NCBIfam" id="TIGR00229">
    <property type="entry name" value="sensory_box"/>
    <property type="match status" value="3"/>
</dbReference>
<feature type="domain" description="PAS" evidence="1">
    <location>
        <begin position="120"/>
        <end position="190"/>
    </location>
</feature>
<dbReference type="InterPro" id="IPR000160">
    <property type="entry name" value="GGDEF_dom"/>
</dbReference>
<dbReference type="InterPro" id="IPR000700">
    <property type="entry name" value="PAS-assoc_C"/>
</dbReference>
<organism evidence="5 6">
    <name type="scientific">Massilia jejuensis</name>
    <dbReference type="NCBI Taxonomy" id="648894"/>
    <lineage>
        <taxon>Bacteria</taxon>
        <taxon>Pseudomonadati</taxon>
        <taxon>Pseudomonadota</taxon>
        <taxon>Betaproteobacteria</taxon>
        <taxon>Burkholderiales</taxon>
        <taxon>Oxalobacteraceae</taxon>
        <taxon>Telluria group</taxon>
        <taxon>Massilia</taxon>
    </lineage>
</organism>
<protein>
    <submittedName>
        <fullName evidence="5">EAL domain-containing protein</fullName>
    </submittedName>
</protein>
<dbReference type="InterPro" id="IPR001633">
    <property type="entry name" value="EAL_dom"/>
</dbReference>
<dbReference type="PROSITE" id="PS50883">
    <property type="entry name" value="EAL"/>
    <property type="match status" value="1"/>
</dbReference>
<feature type="domain" description="PAC" evidence="2">
    <location>
        <begin position="316"/>
        <end position="368"/>
    </location>
</feature>
<dbReference type="InterPro" id="IPR035919">
    <property type="entry name" value="EAL_sf"/>
</dbReference>
<dbReference type="CDD" id="cd00130">
    <property type="entry name" value="PAS"/>
    <property type="match status" value="3"/>
</dbReference>
<reference evidence="6" key="1">
    <citation type="journal article" date="2019" name="Int. J. Syst. Evol. Microbiol.">
        <title>The Global Catalogue of Microorganisms (GCM) 10K type strain sequencing project: providing services to taxonomists for standard genome sequencing and annotation.</title>
        <authorList>
            <consortium name="The Broad Institute Genomics Platform"/>
            <consortium name="The Broad Institute Genome Sequencing Center for Infectious Disease"/>
            <person name="Wu L."/>
            <person name="Ma J."/>
        </authorList>
    </citation>
    <scope>NUCLEOTIDE SEQUENCE [LARGE SCALE GENOMIC DNA]</scope>
    <source>
        <strain evidence="6">CCUG 38813</strain>
    </source>
</reference>
<proteinExistence type="predicted"/>
<dbReference type="Gene3D" id="3.20.20.450">
    <property type="entry name" value="EAL domain"/>
    <property type="match status" value="1"/>
</dbReference>
<dbReference type="InterPro" id="IPR013767">
    <property type="entry name" value="PAS_fold"/>
</dbReference>
<dbReference type="SUPFAM" id="SSF141868">
    <property type="entry name" value="EAL domain-like"/>
    <property type="match status" value="1"/>
</dbReference>
<dbReference type="InterPro" id="IPR043128">
    <property type="entry name" value="Rev_trsase/Diguanyl_cyclase"/>
</dbReference>
<evidence type="ECO:0000259" key="3">
    <source>
        <dbReference type="PROSITE" id="PS50883"/>
    </source>
</evidence>
<gene>
    <name evidence="5" type="ORF">ACFPOU_14435</name>
</gene>
<feature type="domain" description="EAL" evidence="3">
    <location>
        <begin position="542"/>
        <end position="799"/>
    </location>
</feature>
<evidence type="ECO:0000313" key="5">
    <source>
        <dbReference type="EMBL" id="MFC5512320.1"/>
    </source>
</evidence>
<dbReference type="CDD" id="cd01948">
    <property type="entry name" value="EAL"/>
    <property type="match status" value="1"/>
</dbReference>
<dbReference type="InterPro" id="IPR000014">
    <property type="entry name" value="PAS"/>
</dbReference>
<dbReference type="Pfam" id="PF00563">
    <property type="entry name" value="EAL"/>
    <property type="match status" value="1"/>
</dbReference>
<dbReference type="Gene3D" id="3.30.70.270">
    <property type="match status" value="1"/>
</dbReference>
<dbReference type="RefSeq" id="WP_379722401.1">
    <property type="nucleotide sequence ID" value="NZ_JBHSMS010000040.1"/>
</dbReference>
<sequence>MTRSVPTANAAFLVDADGTITAWNKECETLLGFTPAMVIGQPLGGLLADTDPQDGGERWRGLAADHCRTNHVALRRADGSTVNADLALSPQIGLDGQVQAWVAAVDNVHDPCANDAFLVGRTPLAAIIDFLPGTVYALNREGRFVLWNRRHERITGLAPEEMAATNALELFDLKVRPLVADTMRRVFEHGEEVAIEADFTSRSGRETPMLLCGARVSCNGDQYLFGMGMDISSRRRQESMLRLRERALHAASNGIVITGIDGGDTPIEYVNPAFERISGYSASEIIGRDSRFMAAPGMDDDERLRVQHAIAAREPVHVVFRNLRKNGELFWNELSVTPVQDEHGATTHFIGIVVDVTESRQRTAHLEHEVNHDALTGLANRNLLRDRIEQALHLSQRQKSQVGVVLIDLNNFKAINDTFGHEAGDVVLKVVARRLQAAVRDIDTVARLSGDEFVLVLVSQPSLRFTLRMIERLRQNLTQPVSFMHREIALGASLGVAVYPHDGVTAAELVRSADVAMYHAKATGGSEIYFFSDDMKSSSEARQRLDAGMARALERKELFMLYQPCIDARSGRVTCFEALLRWRHPEQGVLLPSSFLAEAEESGRIVEFGAWVLDQACAFLRDLKALGVTDVPVTVNVSAREYGQQDFVSGLASRLAAFGLDPGSLQIEMREETVIRNPGLVRDLAMQLRALGLTLSIDAFGQGMSDLGFLRELAVGQLKLSKESVHAIVADEPESDGCTMARTLIDIAHNLRVPVIGEAVETRAQRDFLTSYGCEALQGLLLSEPMGMDAARAFVRDRMPV</sequence>
<dbReference type="PROSITE" id="PS50887">
    <property type="entry name" value="GGDEF"/>
    <property type="match status" value="1"/>
</dbReference>
<dbReference type="Pfam" id="PF13426">
    <property type="entry name" value="PAS_9"/>
    <property type="match status" value="1"/>
</dbReference>
<evidence type="ECO:0000313" key="6">
    <source>
        <dbReference type="Proteomes" id="UP001596031"/>
    </source>
</evidence>
<dbReference type="Proteomes" id="UP001596031">
    <property type="component" value="Unassembled WGS sequence"/>
</dbReference>
<dbReference type="PROSITE" id="PS50112">
    <property type="entry name" value="PAS"/>
    <property type="match status" value="3"/>
</dbReference>
<dbReference type="SMART" id="SM00267">
    <property type="entry name" value="GGDEF"/>
    <property type="match status" value="1"/>
</dbReference>
<feature type="domain" description="GGDEF" evidence="4">
    <location>
        <begin position="400"/>
        <end position="533"/>
    </location>
</feature>
<dbReference type="InterPro" id="IPR001610">
    <property type="entry name" value="PAC"/>
</dbReference>
<accession>A0ABW0PIH9</accession>
<dbReference type="SMART" id="SM00086">
    <property type="entry name" value="PAC"/>
    <property type="match status" value="3"/>
</dbReference>
<dbReference type="SMART" id="SM00052">
    <property type="entry name" value="EAL"/>
    <property type="match status" value="1"/>
</dbReference>
<feature type="domain" description="PAS" evidence="1">
    <location>
        <begin position="240"/>
        <end position="288"/>
    </location>
</feature>
<name>A0ABW0PIH9_9BURK</name>
<dbReference type="PANTHER" id="PTHR44757">
    <property type="entry name" value="DIGUANYLATE CYCLASE DGCP"/>
    <property type="match status" value="1"/>
</dbReference>
<dbReference type="EMBL" id="JBHSMS010000040">
    <property type="protein sequence ID" value="MFC5512320.1"/>
    <property type="molecule type" value="Genomic_DNA"/>
</dbReference>
<evidence type="ECO:0000259" key="2">
    <source>
        <dbReference type="PROSITE" id="PS50113"/>
    </source>
</evidence>
<dbReference type="PANTHER" id="PTHR44757:SF2">
    <property type="entry name" value="BIOFILM ARCHITECTURE MAINTENANCE PROTEIN MBAA"/>
    <property type="match status" value="1"/>
</dbReference>
<dbReference type="Pfam" id="PF00990">
    <property type="entry name" value="GGDEF"/>
    <property type="match status" value="1"/>
</dbReference>